<reference evidence="4 5" key="1">
    <citation type="submission" date="2023-07" db="EMBL/GenBank/DDBJ databases">
        <title>Genomic Encyclopedia of Type Strains, Phase IV (KMG-IV): sequencing the most valuable type-strain genomes for metagenomic binning, comparative biology and taxonomic classification.</title>
        <authorList>
            <person name="Goeker M."/>
        </authorList>
    </citation>
    <scope>NUCLEOTIDE SEQUENCE [LARGE SCALE GENOMIC DNA]</scope>
    <source>
        <strain evidence="4 5">DSM 22170</strain>
    </source>
</reference>
<feature type="transmembrane region" description="Helical" evidence="2">
    <location>
        <begin position="107"/>
        <end position="128"/>
    </location>
</feature>
<feature type="region of interest" description="Disordered" evidence="1">
    <location>
        <begin position="59"/>
        <end position="99"/>
    </location>
</feature>
<feature type="compositionally biased region" description="Low complexity" evidence="1">
    <location>
        <begin position="81"/>
        <end position="96"/>
    </location>
</feature>
<sequence length="526" mass="59263">MRTNNIDQLEYKLKQIGERESVTQDQQKVPSDIQMELQSIYDAIEQGQPADRIRSELTRRRPKQANEGYTVLEKTATDSVATPAETTTPGTMTANPTHRRHQRMIRYSITAAAVIVIGVGSVISSGFYSADMARTLKQLPGASQFYQLTSQWGWQTADEKEIPPQPSVEQDGIQLTLRSLLYDGKKVNIELQQQASKQHPVQQVEIYVNSRQVSSTGNKVNKDQMQDASTTIYKLQRELEAAPLMGISDMELADQFGQISEVPTSALPQQVDMQINITLQGMTDKPFIYHIHAKQNALPNYSLTNTVRTPEGIGFHGATVQATPVATYMDLTTSYSAPWKTWNEQYYRNHGYYPLGLTYTLTDSNHHVYRTTSHSGRDPHTFLEFEPIVGQPAELIVTPWNFNEEPVRNQRPIQTASGQHSNLPLQLDMGTTGKVTLLAVDSTPEQYILHIKPEQAYQTYAIASSFWYGAPGQKYGTYSSDLLLDPDHEGQLLIKFDKSKLKAGAELHYSVDKVTYREPLSLKRMD</sequence>
<name>A0ABU1ISH4_9BACL</name>
<organism evidence="4 5">
    <name type="scientific">Paenibacillus hunanensis</name>
    <dbReference type="NCBI Taxonomy" id="539262"/>
    <lineage>
        <taxon>Bacteria</taxon>
        <taxon>Bacillati</taxon>
        <taxon>Bacillota</taxon>
        <taxon>Bacilli</taxon>
        <taxon>Bacillales</taxon>
        <taxon>Paenibacillaceae</taxon>
        <taxon>Paenibacillus</taxon>
    </lineage>
</organism>
<proteinExistence type="predicted"/>
<accession>A0ABU1ISH4</accession>
<evidence type="ECO:0000313" key="4">
    <source>
        <dbReference type="EMBL" id="MDR6242119.1"/>
    </source>
</evidence>
<evidence type="ECO:0000259" key="3">
    <source>
        <dbReference type="Pfam" id="PF13786"/>
    </source>
</evidence>
<comment type="caution">
    <text evidence="4">The sequence shown here is derived from an EMBL/GenBank/DDBJ whole genome shotgun (WGS) entry which is preliminary data.</text>
</comment>
<dbReference type="RefSeq" id="WP_188774623.1">
    <property type="nucleotide sequence ID" value="NZ_BMMB01000003.1"/>
</dbReference>
<evidence type="ECO:0000256" key="2">
    <source>
        <dbReference type="SAM" id="Phobius"/>
    </source>
</evidence>
<evidence type="ECO:0000313" key="5">
    <source>
        <dbReference type="Proteomes" id="UP001185028"/>
    </source>
</evidence>
<evidence type="ECO:0000256" key="1">
    <source>
        <dbReference type="SAM" id="MobiDB-lite"/>
    </source>
</evidence>
<gene>
    <name evidence="4" type="ORF">JOC58_000003</name>
</gene>
<dbReference type="Proteomes" id="UP001185028">
    <property type="component" value="Unassembled WGS sequence"/>
</dbReference>
<keyword evidence="2" id="KW-1133">Transmembrane helix</keyword>
<keyword evidence="2" id="KW-0812">Transmembrane</keyword>
<keyword evidence="2" id="KW-0472">Membrane</keyword>
<keyword evidence="5" id="KW-1185">Reference proteome</keyword>
<dbReference type="Pfam" id="PF13786">
    <property type="entry name" value="DUF4179"/>
    <property type="match status" value="1"/>
</dbReference>
<feature type="domain" description="DUF4179" evidence="3">
    <location>
        <begin position="103"/>
        <end position="189"/>
    </location>
</feature>
<protein>
    <recommendedName>
        <fullName evidence="3">DUF4179 domain-containing protein</fullName>
    </recommendedName>
</protein>
<dbReference type="EMBL" id="JAVDQH010000001">
    <property type="protein sequence ID" value="MDR6242119.1"/>
    <property type="molecule type" value="Genomic_DNA"/>
</dbReference>
<dbReference type="InterPro" id="IPR025436">
    <property type="entry name" value="DUF4179"/>
</dbReference>